<reference evidence="6 7" key="1">
    <citation type="journal article" date="2017" name="Genome Biol.">
        <title>New reference genome sequences of hot pepper reveal the massive evolution of plant disease-resistance genes by retroduplication.</title>
        <authorList>
            <person name="Kim S."/>
            <person name="Park J."/>
            <person name="Yeom S.I."/>
            <person name="Kim Y.M."/>
            <person name="Seo E."/>
            <person name="Kim K.T."/>
            <person name="Kim M.S."/>
            <person name="Lee J.M."/>
            <person name="Cheong K."/>
            <person name="Shin H.S."/>
            <person name="Kim S.B."/>
            <person name="Han K."/>
            <person name="Lee J."/>
            <person name="Park M."/>
            <person name="Lee H.A."/>
            <person name="Lee H.Y."/>
            <person name="Lee Y."/>
            <person name="Oh S."/>
            <person name="Lee J.H."/>
            <person name="Choi E."/>
            <person name="Choi E."/>
            <person name="Lee S.E."/>
            <person name="Jeon J."/>
            <person name="Kim H."/>
            <person name="Choi G."/>
            <person name="Song H."/>
            <person name="Lee J."/>
            <person name="Lee S.C."/>
            <person name="Kwon J.K."/>
            <person name="Lee H.Y."/>
            <person name="Koo N."/>
            <person name="Hong Y."/>
            <person name="Kim R.W."/>
            <person name="Kang W.H."/>
            <person name="Huh J.H."/>
            <person name="Kang B.C."/>
            <person name="Yang T.J."/>
            <person name="Lee Y.H."/>
            <person name="Bennetzen J.L."/>
            <person name="Choi D."/>
        </authorList>
    </citation>
    <scope>NUCLEOTIDE SEQUENCE [LARGE SCALE GENOMIC DNA]</scope>
    <source>
        <strain evidence="7">cv. PBC81</strain>
    </source>
</reference>
<gene>
    <name evidence="6" type="ORF">CQW23_28211</name>
</gene>
<evidence type="ECO:0000256" key="1">
    <source>
        <dbReference type="ARBA" id="ARBA00004123"/>
    </source>
</evidence>
<evidence type="ECO:0000256" key="5">
    <source>
        <dbReference type="ARBA" id="ARBA00023242"/>
    </source>
</evidence>
<evidence type="ECO:0000313" key="7">
    <source>
        <dbReference type="Proteomes" id="UP000224567"/>
    </source>
</evidence>
<dbReference type="GO" id="GO:0003677">
    <property type="term" value="F:DNA binding"/>
    <property type="evidence" value="ECO:0007669"/>
    <property type="project" value="UniProtKB-KW"/>
</dbReference>
<protein>
    <recommendedName>
        <fullName evidence="8">B3 domain-containing protein</fullName>
    </recommendedName>
</protein>
<dbReference type="PANTHER" id="PTHR31541:SF25">
    <property type="entry name" value="GAMMA-GLIADIN B"/>
    <property type="match status" value="1"/>
</dbReference>
<dbReference type="SUPFAM" id="SSF101936">
    <property type="entry name" value="DNA-binding pseudobarrel domain"/>
    <property type="match status" value="1"/>
</dbReference>
<dbReference type="InterPro" id="IPR005508">
    <property type="entry name" value="At2g31720-like"/>
</dbReference>
<keyword evidence="5" id="KW-0539">Nucleus</keyword>
<dbReference type="OrthoDB" id="1060491at2759"/>
<organism evidence="6 7">
    <name type="scientific">Capsicum baccatum</name>
    <name type="common">Peruvian pepper</name>
    <dbReference type="NCBI Taxonomy" id="33114"/>
    <lineage>
        <taxon>Eukaryota</taxon>
        <taxon>Viridiplantae</taxon>
        <taxon>Streptophyta</taxon>
        <taxon>Embryophyta</taxon>
        <taxon>Tracheophyta</taxon>
        <taxon>Spermatophyta</taxon>
        <taxon>Magnoliopsida</taxon>
        <taxon>eudicotyledons</taxon>
        <taxon>Gunneridae</taxon>
        <taxon>Pentapetalae</taxon>
        <taxon>asterids</taxon>
        <taxon>lamiids</taxon>
        <taxon>Solanales</taxon>
        <taxon>Solanaceae</taxon>
        <taxon>Solanoideae</taxon>
        <taxon>Capsiceae</taxon>
        <taxon>Capsicum</taxon>
    </lineage>
</organism>
<name>A0A2G2VFW5_CAPBA</name>
<keyword evidence="4" id="KW-0804">Transcription</keyword>
<dbReference type="STRING" id="33114.A0A2G2VFW5"/>
<evidence type="ECO:0000313" key="6">
    <source>
        <dbReference type="EMBL" id="PHT31874.1"/>
    </source>
</evidence>
<comment type="subcellular location">
    <subcellularLocation>
        <location evidence="1">Nucleus</location>
    </subcellularLocation>
</comment>
<evidence type="ECO:0000256" key="4">
    <source>
        <dbReference type="ARBA" id="ARBA00023163"/>
    </source>
</evidence>
<reference evidence="7" key="2">
    <citation type="journal article" date="2017" name="J. Anim. Genet.">
        <title>Multiple reference genome sequences of hot pepper reveal the massive evolution of plant disease resistance genes by retroduplication.</title>
        <authorList>
            <person name="Kim S."/>
            <person name="Park J."/>
            <person name="Yeom S.-I."/>
            <person name="Kim Y.-M."/>
            <person name="Seo E."/>
            <person name="Kim K.-T."/>
            <person name="Kim M.-S."/>
            <person name="Lee J.M."/>
            <person name="Cheong K."/>
            <person name="Shin H.-S."/>
            <person name="Kim S.-B."/>
            <person name="Han K."/>
            <person name="Lee J."/>
            <person name="Park M."/>
            <person name="Lee H.-A."/>
            <person name="Lee H.-Y."/>
            <person name="Lee Y."/>
            <person name="Oh S."/>
            <person name="Lee J.H."/>
            <person name="Choi E."/>
            <person name="Choi E."/>
            <person name="Lee S.E."/>
            <person name="Jeon J."/>
            <person name="Kim H."/>
            <person name="Choi G."/>
            <person name="Song H."/>
            <person name="Lee J."/>
            <person name="Lee S.-C."/>
            <person name="Kwon J.-K."/>
            <person name="Lee H.-Y."/>
            <person name="Koo N."/>
            <person name="Hong Y."/>
            <person name="Kim R.W."/>
            <person name="Kang W.-H."/>
            <person name="Huh J.H."/>
            <person name="Kang B.-C."/>
            <person name="Yang T.-J."/>
            <person name="Lee Y.-H."/>
            <person name="Bennetzen J.L."/>
            <person name="Choi D."/>
        </authorList>
    </citation>
    <scope>NUCLEOTIDE SEQUENCE [LARGE SCALE GENOMIC DNA]</scope>
    <source>
        <strain evidence="7">cv. PBC81</strain>
    </source>
</reference>
<dbReference type="InterPro" id="IPR015300">
    <property type="entry name" value="DNA-bd_pseudobarrel_sf"/>
</dbReference>
<proteinExistence type="predicted"/>
<comment type="caution">
    <text evidence="6">The sequence shown here is derived from an EMBL/GenBank/DDBJ whole genome shotgun (WGS) entry which is preliminary data.</text>
</comment>
<accession>A0A2G2VFW5</accession>
<dbReference type="Proteomes" id="UP000224567">
    <property type="component" value="Unassembled WGS sequence"/>
</dbReference>
<dbReference type="GO" id="GO:0005634">
    <property type="term" value="C:nucleus"/>
    <property type="evidence" value="ECO:0007669"/>
    <property type="project" value="UniProtKB-SubCell"/>
</dbReference>
<dbReference type="AlphaFoldDB" id="A0A2G2VFW5"/>
<dbReference type="EMBL" id="MLFT02000012">
    <property type="protein sequence ID" value="PHT31874.1"/>
    <property type="molecule type" value="Genomic_DNA"/>
</dbReference>
<keyword evidence="3" id="KW-0238">DNA-binding</keyword>
<sequence>MVFTMLSLDDFVGMASTPNMTPMDYLLTVSKVAWTKINIQERINHKSIFSSFPKENSTLDFVIPKGKRSMRNTRARKFTEQFFCNSGESMIKKAVENNSDERVNRVFKMDWDVGVSNQEFFLLEKSTKNHKEKENRVIKINRKGIGNFAFERQFPIIRKKRSRELANEDQKRFKKKAKRNIIVRVKVPPVGLINRELDIDFKKKITEMGGSLVSVKLVIEKRLFDTDVKRAEGRLLIPQRQMINVFLEPEEDSRLNTRSGDNMCEMKVMLIQPSREISKINLRKWFMNKGNGNYVLVTYWNEVVETNDLKIGTKVQLWAFRKGGHRDAPLSHWLTGNRQLETGQTLRCGVIAVPLWNAILAYGATRHYRIGPLKIDKREIDTLCNAPISWRATEK</sequence>
<evidence type="ECO:0008006" key="8">
    <source>
        <dbReference type="Google" id="ProtNLM"/>
    </source>
</evidence>
<evidence type="ECO:0000256" key="2">
    <source>
        <dbReference type="ARBA" id="ARBA00023015"/>
    </source>
</evidence>
<evidence type="ECO:0000256" key="3">
    <source>
        <dbReference type="ARBA" id="ARBA00023125"/>
    </source>
</evidence>
<dbReference type="PANTHER" id="PTHR31541">
    <property type="entry name" value="B3 DOMAIN PLANT PROTEIN-RELATED"/>
    <property type="match status" value="1"/>
</dbReference>
<keyword evidence="2" id="KW-0805">Transcription regulation</keyword>
<dbReference type="Pfam" id="PF03754">
    <property type="entry name" value="At2g31720-like"/>
    <property type="match status" value="1"/>
</dbReference>
<dbReference type="Gene3D" id="2.40.330.10">
    <property type="entry name" value="DNA-binding pseudobarrel domain"/>
    <property type="match status" value="1"/>
</dbReference>
<keyword evidence="7" id="KW-1185">Reference proteome</keyword>